<dbReference type="KEGG" id="srq:SR187_1300"/>
<dbReference type="EMBL" id="AP018400">
    <property type="protein sequence ID" value="BBA91891.1"/>
    <property type="molecule type" value="Genomic_DNA"/>
</dbReference>
<proteinExistence type="predicted"/>
<gene>
    <name evidence="1" type="ORF">SR187_1300</name>
</gene>
<dbReference type="AlphaFoldDB" id="A0A2Z5TX06"/>
<evidence type="ECO:0000313" key="1">
    <source>
        <dbReference type="EMBL" id="BBA91891.1"/>
    </source>
</evidence>
<accession>A0A2Z5TX06</accession>
<sequence length="41" mass="4477">MEVGKSLVEKSLSQGLFLLASQGGSFLDCNLCKLISDRLEF</sequence>
<name>A0A2Z5TX06_9STRE</name>
<protein>
    <submittedName>
        <fullName evidence="1">Uncharacterized protein</fullName>
    </submittedName>
</protein>
<organism evidence="1 2">
    <name type="scientific">Streptococcus ruminantium</name>
    <dbReference type="NCBI Taxonomy" id="1917441"/>
    <lineage>
        <taxon>Bacteria</taxon>
        <taxon>Bacillati</taxon>
        <taxon>Bacillota</taxon>
        <taxon>Bacilli</taxon>
        <taxon>Lactobacillales</taxon>
        <taxon>Streptococcaceae</taxon>
        <taxon>Streptococcus</taxon>
    </lineage>
</organism>
<evidence type="ECO:0000313" key="2">
    <source>
        <dbReference type="Proteomes" id="UP000269331"/>
    </source>
</evidence>
<dbReference type="Proteomes" id="UP000269331">
    <property type="component" value="Chromosome"/>
</dbReference>
<reference evidence="1 2" key="1">
    <citation type="journal article" date="2018" name="Genome Biol. Evol.">
        <title>Complete Genome Sequence of Streptococcus ruminantium sp. nov. GUT-187T (=DSM 104980T =JCM 31869T), the Type Strain of S. ruminantium, and Comparison with Genome Sequences of Streptococcus suis Strains.</title>
        <authorList>
            <person name="Tohya M."/>
            <person name="Sekizaki T."/>
            <person name="Miyoshi-Akiyama T."/>
        </authorList>
    </citation>
    <scope>NUCLEOTIDE SEQUENCE [LARGE SCALE GENOMIC DNA]</scope>
    <source>
        <strain evidence="1 2">GUT187T</strain>
    </source>
</reference>